<protein>
    <recommendedName>
        <fullName evidence="6">Peptidyl-prolyl cis-trans isomerase</fullName>
        <ecNumber evidence="6">5.2.1.8</ecNumber>
    </recommendedName>
</protein>
<sequence length="309" mass="31714">MVVPAVALAVGGTLVSACGQMESAAGMAAMPEVMGEPGAKPQVKPPRSAPGGGPRVRVLDRGSGAPTRPGQVVVANVDMRIWQGDKPYLSTWDTRQPTTVVLDGQHVGKTWERSLLGRRPGARVMLVSPAPQAFGPLGQAPSRVSPSDSLIEVFDVIGGYAPDAQANGVPVASTGGGLPEVTVPGGREPRIAVPSGHAPAALTTRTLVAGSGPAVRPGSTVVTNFVAATWDKARVYDSSYRRGGPNGFVMAKGAVPPGWLQGLTGVRAGSRVLMVVPERDGRGFTMTPGGVGAPPGHSIVYVFDILDVR</sequence>
<evidence type="ECO:0000313" key="10">
    <source>
        <dbReference type="Proteomes" id="UP000669179"/>
    </source>
</evidence>
<evidence type="ECO:0000256" key="6">
    <source>
        <dbReference type="RuleBase" id="RU003915"/>
    </source>
</evidence>
<name>A0A939PG96_9ACTN</name>
<evidence type="ECO:0000259" key="8">
    <source>
        <dbReference type="PROSITE" id="PS50059"/>
    </source>
</evidence>
<organism evidence="9 10">
    <name type="scientific">Actinomadura barringtoniae</name>
    <dbReference type="NCBI Taxonomy" id="1427535"/>
    <lineage>
        <taxon>Bacteria</taxon>
        <taxon>Bacillati</taxon>
        <taxon>Actinomycetota</taxon>
        <taxon>Actinomycetes</taxon>
        <taxon>Streptosporangiales</taxon>
        <taxon>Thermomonosporaceae</taxon>
        <taxon>Actinomadura</taxon>
    </lineage>
</organism>
<dbReference type="EMBL" id="JAGEOJ010000014">
    <property type="protein sequence ID" value="MBO2451970.1"/>
    <property type="molecule type" value="Genomic_DNA"/>
</dbReference>
<comment type="similarity">
    <text evidence="2 6">Belongs to the FKBP-type PPIase family.</text>
</comment>
<dbReference type="InterPro" id="IPR001179">
    <property type="entry name" value="PPIase_FKBP_dom"/>
</dbReference>
<dbReference type="Pfam" id="PF00254">
    <property type="entry name" value="FKBP_C"/>
    <property type="match status" value="2"/>
</dbReference>
<dbReference type="InterPro" id="IPR046357">
    <property type="entry name" value="PPIase_dom_sf"/>
</dbReference>
<keyword evidence="4 5" id="KW-0413">Isomerase</keyword>
<accession>A0A939PG96</accession>
<reference evidence="9" key="1">
    <citation type="submission" date="2021-03" db="EMBL/GenBank/DDBJ databases">
        <authorList>
            <person name="Kanchanasin P."/>
            <person name="Saeng-In P."/>
            <person name="Phongsopitanun W."/>
            <person name="Yuki M."/>
            <person name="Kudo T."/>
            <person name="Ohkuma M."/>
            <person name="Tanasupawat S."/>
        </authorList>
    </citation>
    <scope>NUCLEOTIDE SEQUENCE</scope>
    <source>
        <strain evidence="9">GKU 128</strain>
    </source>
</reference>
<dbReference type="Gene3D" id="3.10.50.40">
    <property type="match status" value="2"/>
</dbReference>
<evidence type="ECO:0000256" key="5">
    <source>
        <dbReference type="PROSITE-ProRule" id="PRU00277"/>
    </source>
</evidence>
<feature type="region of interest" description="Disordered" evidence="7">
    <location>
        <begin position="35"/>
        <end position="68"/>
    </location>
</feature>
<dbReference type="EC" id="5.2.1.8" evidence="6"/>
<comment type="catalytic activity">
    <reaction evidence="1 5 6">
        <text>[protein]-peptidylproline (omega=180) = [protein]-peptidylproline (omega=0)</text>
        <dbReference type="Rhea" id="RHEA:16237"/>
        <dbReference type="Rhea" id="RHEA-COMP:10747"/>
        <dbReference type="Rhea" id="RHEA-COMP:10748"/>
        <dbReference type="ChEBI" id="CHEBI:83833"/>
        <dbReference type="ChEBI" id="CHEBI:83834"/>
        <dbReference type="EC" id="5.2.1.8"/>
    </reaction>
</comment>
<evidence type="ECO:0000256" key="4">
    <source>
        <dbReference type="ARBA" id="ARBA00023235"/>
    </source>
</evidence>
<keyword evidence="10" id="KW-1185">Reference proteome</keyword>
<dbReference type="GO" id="GO:0003755">
    <property type="term" value="F:peptidyl-prolyl cis-trans isomerase activity"/>
    <property type="evidence" value="ECO:0007669"/>
    <property type="project" value="UniProtKB-UniRule"/>
</dbReference>
<dbReference type="PANTHER" id="PTHR43811">
    <property type="entry name" value="FKBP-TYPE PEPTIDYL-PROLYL CIS-TRANS ISOMERASE FKPA"/>
    <property type="match status" value="1"/>
</dbReference>
<dbReference type="PROSITE" id="PS50059">
    <property type="entry name" value="FKBP_PPIASE"/>
    <property type="match status" value="2"/>
</dbReference>
<dbReference type="SUPFAM" id="SSF54534">
    <property type="entry name" value="FKBP-like"/>
    <property type="match status" value="2"/>
</dbReference>
<dbReference type="PANTHER" id="PTHR43811:SF19">
    <property type="entry name" value="39 KDA FK506-BINDING NUCLEAR PROTEIN"/>
    <property type="match status" value="1"/>
</dbReference>
<feature type="domain" description="PPIase FKBP-type" evidence="8">
    <location>
        <begin position="218"/>
        <end position="309"/>
    </location>
</feature>
<comment type="caution">
    <text evidence="9">The sequence shown here is derived from an EMBL/GenBank/DDBJ whole genome shotgun (WGS) entry which is preliminary data.</text>
</comment>
<dbReference type="RefSeq" id="WP_208259855.1">
    <property type="nucleotide sequence ID" value="NZ_JAGEOJ010000014.1"/>
</dbReference>
<proteinExistence type="inferred from homology"/>
<keyword evidence="3 5" id="KW-0697">Rotamase</keyword>
<dbReference type="AlphaFoldDB" id="A0A939PG96"/>
<evidence type="ECO:0000256" key="3">
    <source>
        <dbReference type="ARBA" id="ARBA00023110"/>
    </source>
</evidence>
<gene>
    <name evidence="9" type="ORF">J4573_33125</name>
</gene>
<evidence type="ECO:0000256" key="2">
    <source>
        <dbReference type="ARBA" id="ARBA00006577"/>
    </source>
</evidence>
<evidence type="ECO:0000256" key="7">
    <source>
        <dbReference type="SAM" id="MobiDB-lite"/>
    </source>
</evidence>
<dbReference type="Proteomes" id="UP000669179">
    <property type="component" value="Unassembled WGS sequence"/>
</dbReference>
<evidence type="ECO:0000313" key="9">
    <source>
        <dbReference type="EMBL" id="MBO2451970.1"/>
    </source>
</evidence>
<evidence type="ECO:0000256" key="1">
    <source>
        <dbReference type="ARBA" id="ARBA00000971"/>
    </source>
</evidence>
<feature type="domain" description="PPIase FKBP-type" evidence="8">
    <location>
        <begin position="70"/>
        <end position="160"/>
    </location>
</feature>